<evidence type="ECO:0000259" key="1">
    <source>
        <dbReference type="Pfam" id="PF05547"/>
    </source>
</evidence>
<keyword evidence="3" id="KW-0645">Protease</keyword>
<keyword evidence="3" id="KW-0378">Hydrolase</keyword>
<gene>
    <name evidence="3" type="ORF">SAMN02745248_02174</name>
</gene>
<feature type="domain" description="Immune inhibitor A-like metallopeptidase VEG" evidence="2">
    <location>
        <begin position="331"/>
        <end position="497"/>
    </location>
</feature>
<evidence type="ECO:0000313" key="4">
    <source>
        <dbReference type="Proteomes" id="UP000183952"/>
    </source>
</evidence>
<dbReference type="STRING" id="1121331.SAMN02745248_02174"/>
<name>A0A1M6R242_9CLOT</name>
<dbReference type="InterPro" id="IPR048665">
    <property type="entry name" value="InhA-like_VEG"/>
</dbReference>
<evidence type="ECO:0000259" key="2">
    <source>
        <dbReference type="Pfam" id="PF20774"/>
    </source>
</evidence>
<dbReference type="RefSeq" id="WP_178139255.1">
    <property type="nucleotide sequence ID" value="NZ_FRAD01000020.1"/>
</dbReference>
<keyword evidence="4" id="KW-1185">Reference proteome</keyword>
<sequence>YTPAEKQAIVNKNHKVTDKSGKEFFVEDFTIFEQDLPLDLFCHEFGHVLGLPDLYDTNKSEPPVENWSIMGGSYTGNPRGSQPVSYGAYCKEFLQKDFEKRKRAANWQNMKKISLDDVTAEGIDVVLDQATLKGKNKDVVRIDLPKYAERVVMPTEGSQCFFSGKGDKLKNYMTTKTPIELSADSNAKLTFKTWYDIDPYFDFASVQLKEVGTDNWVTLKDETDLTTNKVDPWIESHDKENILDRNPGWGFTDTSNNKWLYAAFDLSQFKGKKFDLRFRFRTDDNTPEKGIYFDEIKIQDNSKIIFEDGAEDEANSKFNFEGFSVNDGNDRHDHYYLLEWRGSGAGTKVDKGLDTISIGAEGLSYETGLLMWYINGKYNGNRPDQDYNSHKGAVAVGVIDADQDPITYAYPNGSSGPDRLNYQLRDATFSIRPDRDWLLDAGTYTVEDRHTFMNPIFKDSNDYTSPMWGASTGLDLKECGLQVFVTDESKDRSTAKIHIAKKDGNSNGGFAKQDSDMIKEMSIGNGKIYITPKDKYSNVAYALFSDINHRSKEFKLNYENGKYVCDSQGIANLGLWKPEFVIFEDAVGNAKAVYNREANGIFGADFSKLFKQLEVEVDSNVKFTKGEKSTVSINVDLPNSVEDVTLLIGVYDKNGKMLGSSIRTQKLNGKTNLTSDINVPNEDNMTIKIMLWDLKTMRALQKELVYSVN</sequence>
<feature type="non-terminal residue" evidence="3">
    <location>
        <position position="1"/>
    </location>
</feature>
<evidence type="ECO:0000313" key="3">
    <source>
        <dbReference type="EMBL" id="SHK26427.1"/>
    </source>
</evidence>
<dbReference type="Pfam" id="PF20774">
    <property type="entry name" value="InhA-like_VEG"/>
    <property type="match status" value="1"/>
</dbReference>
<dbReference type="AlphaFoldDB" id="A0A1M6R242"/>
<organism evidence="3 4">
    <name type="scientific">Hathewaya proteolytica DSM 3090</name>
    <dbReference type="NCBI Taxonomy" id="1121331"/>
    <lineage>
        <taxon>Bacteria</taxon>
        <taxon>Bacillati</taxon>
        <taxon>Bacillota</taxon>
        <taxon>Clostridia</taxon>
        <taxon>Eubacteriales</taxon>
        <taxon>Clostridiaceae</taxon>
        <taxon>Hathewaya</taxon>
    </lineage>
</organism>
<dbReference type="EMBL" id="FRAD01000020">
    <property type="protein sequence ID" value="SHK26427.1"/>
    <property type="molecule type" value="Genomic_DNA"/>
</dbReference>
<dbReference type="InterPro" id="IPR008757">
    <property type="entry name" value="Peptidase_M6-like_domain"/>
</dbReference>
<dbReference type="GO" id="GO:0008237">
    <property type="term" value="F:metallopeptidase activity"/>
    <property type="evidence" value="ECO:0007669"/>
    <property type="project" value="UniProtKB-KW"/>
</dbReference>
<feature type="domain" description="Peptidase M6-like" evidence="1">
    <location>
        <begin position="12"/>
        <end position="98"/>
    </location>
</feature>
<dbReference type="Proteomes" id="UP000183952">
    <property type="component" value="Unassembled WGS sequence"/>
</dbReference>
<proteinExistence type="predicted"/>
<dbReference type="SUPFAM" id="SSF55486">
    <property type="entry name" value="Metalloproteases ('zincins'), catalytic domain"/>
    <property type="match status" value="1"/>
</dbReference>
<accession>A0A1M6R242</accession>
<protein>
    <submittedName>
        <fullName evidence="3">M6 family metalloprotease domain-containing protein</fullName>
    </submittedName>
</protein>
<dbReference type="Pfam" id="PF05547">
    <property type="entry name" value="Peptidase_M6"/>
    <property type="match status" value="1"/>
</dbReference>
<dbReference type="GO" id="GO:0006508">
    <property type="term" value="P:proteolysis"/>
    <property type="evidence" value="ECO:0007669"/>
    <property type="project" value="UniProtKB-KW"/>
</dbReference>
<keyword evidence="3" id="KW-0482">Metalloprotease</keyword>
<dbReference type="Pfam" id="PF20773">
    <property type="entry name" value="InhA-like_MAM"/>
    <property type="match status" value="1"/>
</dbReference>
<reference evidence="3 4" key="1">
    <citation type="submission" date="2016-11" db="EMBL/GenBank/DDBJ databases">
        <authorList>
            <person name="Jaros S."/>
            <person name="Januszkiewicz K."/>
            <person name="Wedrychowicz H."/>
        </authorList>
    </citation>
    <scope>NUCLEOTIDE SEQUENCE [LARGE SCALE GENOMIC DNA]</scope>
    <source>
        <strain evidence="3 4">DSM 3090</strain>
    </source>
</reference>